<organism evidence="2 3">
    <name type="scientific">Modicella reniformis</name>
    <dbReference type="NCBI Taxonomy" id="1440133"/>
    <lineage>
        <taxon>Eukaryota</taxon>
        <taxon>Fungi</taxon>
        <taxon>Fungi incertae sedis</taxon>
        <taxon>Mucoromycota</taxon>
        <taxon>Mortierellomycotina</taxon>
        <taxon>Mortierellomycetes</taxon>
        <taxon>Mortierellales</taxon>
        <taxon>Mortierellaceae</taxon>
        <taxon>Modicella</taxon>
    </lineage>
</organism>
<evidence type="ECO:0000313" key="2">
    <source>
        <dbReference type="EMBL" id="KAF9941666.1"/>
    </source>
</evidence>
<dbReference type="GO" id="GO:0005730">
    <property type="term" value="C:nucleolus"/>
    <property type="evidence" value="ECO:0007669"/>
    <property type="project" value="TreeGrafter"/>
</dbReference>
<evidence type="ECO:0000256" key="1">
    <source>
        <dbReference type="SAM" id="MobiDB-lite"/>
    </source>
</evidence>
<dbReference type="GO" id="GO:0003723">
    <property type="term" value="F:RNA binding"/>
    <property type="evidence" value="ECO:0007669"/>
    <property type="project" value="TreeGrafter"/>
</dbReference>
<dbReference type="GO" id="GO:0030490">
    <property type="term" value="P:maturation of SSU-rRNA"/>
    <property type="evidence" value="ECO:0007669"/>
    <property type="project" value="InterPro"/>
</dbReference>
<protein>
    <submittedName>
        <fullName evidence="2">Uncharacterized protein</fullName>
    </submittedName>
</protein>
<reference evidence="2" key="1">
    <citation type="journal article" date="2020" name="Fungal Divers.">
        <title>Resolving the Mortierellaceae phylogeny through synthesis of multi-gene phylogenetics and phylogenomics.</title>
        <authorList>
            <person name="Vandepol N."/>
            <person name="Liber J."/>
            <person name="Desiro A."/>
            <person name="Na H."/>
            <person name="Kennedy M."/>
            <person name="Barry K."/>
            <person name="Grigoriev I.V."/>
            <person name="Miller A.N."/>
            <person name="O'Donnell K."/>
            <person name="Stajich J.E."/>
            <person name="Bonito G."/>
        </authorList>
    </citation>
    <scope>NUCLEOTIDE SEQUENCE</scope>
    <source>
        <strain evidence="2">MES-2147</strain>
    </source>
</reference>
<dbReference type="Proteomes" id="UP000749646">
    <property type="component" value="Unassembled WGS sequence"/>
</dbReference>
<feature type="compositionally biased region" description="Acidic residues" evidence="1">
    <location>
        <begin position="672"/>
        <end position="687"/>
    </location>
</feature>
<gene>
    <name evidence="2" type="ORF">BGZ65_002174</name>
</gene>
<dbReference type="AlphaFoldDB" id="A0A9P6IRK9"/>
<keyword evidence="3" id="KW-1185">Reference proteome</keyword>
<accession>A0A9P6IRK9</accession>
<dbReference type="PANTHER" id="PTHR15633">
    <property type="entry name" value="NUCLEOLAR PROTEIN 11"/>
    <property type="match status" value="1"/>
</dbReference>
<comment type="caution">
    <text evidence="2">The sequence shown here is derived from an EMBL/GenBank/DDBJ whole genome shotgun (WGS) entry which is preliminary data.</text>
</comment>
<feature type="compositionally biased region" description="Basic residues" evidence="1">
    <location>
        <begin position="585"/>
        <end position="596"/>
    </location>
</feature>
<dbReference type="PANTHER" id="PTHR15633:SF2">
    <property type="entry name" value="NUCLEOLAR PROTEIN 11"/>
    <property type="match status" value="1"/>
</dbReference>
<feature type="region of interest" description="Disordered" evidence="1">
    <location>
        <begin position="567"/>
        <end position="728"/>
    </location>
</feature>
<evidence type="ECO:0000313" key="3">
    <source>
        <dbReference type="Proteomes" id="UP000749646"/>
    </source>
</evidence>
<proteinExistence type="predicted"/>
<dbReference type="InterPro" id="IPR042859">
    <property type="entry name" value="NOL11"/>
</dbReference>
<feature type="compositionally biased region" description="Gly residues" evidence="1">
    <location>
        <begin position="617"/>
        <end position="626"/>
    </location>
</feature>
<dbReference type="EMBL" id="JAAAHW010009398">
    <property type="protein sequence ID" value="KAF9941666.1"/>
    <property type="molecule type" value="Genomic_DNA"/>
</dbReference>
<feature type="region of interest" description="Disordered" evidence="1">
    <location>
        <begin position="868"/>
        <end position="888"/>
    </location>
</feature>
<feature type="compositionally biased region" description="Basic and acidic residues" evidence="1">
    <location>
        <begin position="567"/>
        <end position="584"/>
    </location>
</feature>
<feature type="compositionally biased region" description="Low complexity" evidence="1">
    <location>
        <begin position="877"/>
        <end position="887"/>
    </location>
</feature>
<feature type="compositionally biased region" description="Acidic residues" evidence="1">
    <location>
        <begin position="694"/>
        <end position="726"/>
    </location>
</feature>
<name>A0A9P6IRK9_9FUNG</name>
<sequence length="1074" mass="118840">MPVSVDDPFLLASFSTALHHHQRQAVVTCTPETKQEEEEEEEEDPSSLLLVVVQGEGVQLFNTTDQKCILSYSAPPGYSFAGSAQTLLRSARQRNVYAVIAKGIDIPTKEEERIVWMWKDDNDELMEEEEEDLVKSSTARKTVHKFDRKIHQLFVSSLLPNHVLLTNTDGSITLVVEDLKRVIHTHEIHTTTTTTPSALKSSKKGKKDKKIANIHDVDDKTTTATMIWATTYNTSESWIPSSALAQNLLIIMTIVESGAEKMVVTLSYVNEERRGFITFGQTEIDGALGGSSSGFAFDVKTGQLSFMTATGQLKIYRLEMTQGDHTVSATETLTLPLPGYALPTSVTTTTTATPKTTMKPAKVAKEFDPKVQHVDAVSLGDNYLAIAGIHHTEGKAEQTLTIWDIKYGTLQAKHVMPGSFTAQNTICQLTLLPESVLAMTVSALQGNIIQSDIYLCPFYAEPMSLLGAMGRMAETAPFLGQKGSMLIQDVYTITTTTSSDMKAKEGMDLERQISEAQVAERTALELLGSESKTCTVKEFEKVFFKHVKHQIAQTVNDINERYGVDTKEVKAKQKQDQQEEEEKKKARKQKRHRKGKKASDGAAQKMDVVDTESLTIKGGGIEGGGADSITDGDKSKDRKKKKKEKKEAAKVTPPKKVQKSKSKATTTKNEVEDPSSESSSSEDDDDGGGGGGGGEDEAIVLTSSEEDNREMKDDEEEEEQEYEVSEEGVMKTHTKEYKNAMEEWHKVEAEMSKNYRRHNLVIRAGWKQTPLPDLSHHFVTKIVSRCFSHLPNGQPDMSFWPVKVVEYLVENQLVGNSNPGAGQSGIALNLMERGEWALLELTLKKLHDIPEMDMIMMLKQVIGLNKNKDSTPNGTASSSSPSSSSSSVPDIPQFMTLIMAAPRNEVFMQQALKRLNVEELSVVLGILKGWIDIWDERGGIGHQNQGLNKKQLPGGLPGYGLMIDFITLLMDVHFPLLILSPHLHPILVAIHTSIQRETDISNKLEQALRGPLGLFDRKHRETERRRKEATVAGFMKIHGVGGASGGGINADKRRRRKWEGGEGIPDYGVEIIHL</sequence>
<dbReference type="OrthoDB" id="4349954at2759"/>